<comment type="caution">
    <text evidence="3">The sequence shown here is derived from an EMBL/GenBank/DDBJ whole genome shotgun (WGS) entry which is preliminary data.</text>
</comment>
<evidence type="ECO:0000313" key="3">
    <source>
        <dbReference type="EMBL" id="MDI2113814.1"/>
    </source>
</evidence>
<sequence>MFTKILISLDGSKQVKNILPVAVSLAKAYQATLCVICVVDPAYFLEESNSKKENMVNEIDYPAAARESTIVEEFMEKIVTDLRKEKILVDGKIIGGEPEQSIPKAAKEMGCDMIIMGHRHLSWLGQLTETSICHSVIKNSFLPVLVVPQPDKG</sequence>
<dbReference type="Gene3D" id="3.40.50.620">
    <property type="entry name" value="HUPs"/>
    <property type="match status" value="1"/>
</dbReference>
<proteinExistence type="inferred from homology"/>
<protein>
    <submittedName>
        <fullName evidence="3">Universal stress protein</fullName>
    </submittedName>
</protein>
<dbReference type="InterPro" id="IPR014729">
    <property type="entry name" value="Rossmann-like_a/b/a_fold"/>
</dbReference>
<evidence type="ECO:0000256" key="1">
    <source>
        <dbReference type="ARBA" id="ARBA00008791"/>
    </source>
</evidence>
<comment type="similarity">
    <text evidence="1">Belongs to the universal stress protein A family.</text>
</comment>
<accession>A0ABT6QA82</accession>
<dbReference type="SUPFAM" id="SSF52402">
    <property type="entry name" value="Adenine nucleotide alpha hydrolases-like"/>
    <property type="match status" value="1"/>
</dbReference>
<evidence type="ECO:0000313" key="4">
    <source>
        <dbReference type="Proteomes" id="UP001431775"/>
    </source>
</evidence>
<reference evidence="3" key="1">
    <citation type="submission" date="2023-05" db="EMBL/GenBank/DDBJ databases">
        <title>Whole genome sequence of Commensalibacter sp.</title>
        <authorList>
            <person name="Charoenyingcharoen P."/>
            <person name="Yukphan P."/>
        </authorList>
    </citation>
    <scope>NUCLEOTIDE SEQUENCE</scope>
    <source>
        <strain evidence="3">TBRC 10068</strain>
    </source>
</reference>
<dbReference type="PANTHER" id="PTHR46268:SF6">
    <property type="entry name" value="UNIVERSAL STRESS PROTEIN UP12"/>
    <property type="match status" value="1"/>
</dbReference>
<dbReference type="CDD" id="cd00293">
    <property type="entry name" value="USP-like"/>
    <property type="match status" value="1"/>
</dbReference>
<dbReference type="RefSeq" id="WP_281463461.1">
    <property type="nucleotide sequence ID" value="NZ_JASBAN010000002.1"/>
</dbReference>
<name>A0ABT6QA82_9PROT</name>
<dbReference type="Pfam" id="PF00582">
    <property type="entry name" value="Usp"/>
    <property type="match status" value="1"/>
</dbReference>
<evidence type="ECO:0000259" key="2">
    <source>
        <dbReference type="Pfam" id="PF00582"/>
    </source>
</evidence>
<dbReference type="EMBL" id="JASBAN010000002">
    <property type="protein sequence ID" value="MDI2113814.1"/>
    <property type="molecule type" value="Genomic_DNA"/>
</dbReference>
<dbReference type="PRINTS" id="PR01438">
    <property type="entry name" value="UNVRSLSTRESS"/>
</dbReference>
<feature type="domain" description="UspA" evidence="2">
    <location>
        <begin position="1"/>
        <end position="148"/>
    </location>
</feature>
<organism evidence="3 4">
    <name type="scientific">Commensalibacter nepenthis</name>
    <dbReference type="NCBI Taxonomy" id="3043872"/>
    <lineage>
        <taxon>Bacteria</taxon>
        <taxon>Pseudomonadati</taxon>
        <taxon>Pseudomonadota</taxon>
        <taxon>Alphaproteobacteria</taxon>
        <taxon>Acetobacterales</taxon>
        <taxon>Acetobacteraceae</taxon>
    </lineage>
</organism>
<dbReference type="InterPro" id="IPR006016">
    <property type="entry name" value="UspA"/>
</dbReference>
<gene>
    <name evidence="3" type="ORF">QJV33_11090</name>
</gene>
<keyword evidence="4" id="KW-1185">Reference proteome</keyword>
<dbReference type="Proteomes" id="UP001431775">
    <property type="component" value="Unassembled WGS sequence"/>
</dbReference>
<dbReference type="PANTHER" id="PTHR46268">
    <property type="entry name" value="STRESS RESPONSE PROTEIN NHAX"/>
    <property type="match status" value="1"/>
</dbReference>
<dbReference type="InterPro" id="IPR006015">
    <property type="entry name" value="Universal_stress_UspA"/>
</dbReference>